<dbReference type="PANTHER" id="PTHR10361">
    <property type="entry name" value="SODIUM-BILE ACID COTRANSPORTER"/>
    <property type="match status" value="1"/>
</dbReference>
<dbReference type="PANTHER" id="PTHR10361:SF28">
    <property type="entry name" value="P3 PROTEIN-RELATED"/>
    <property type="match status" value="1"/>
</dbReference>
<reference evidence="9" key="1">
    <citation type="submission" date="2020-11" db="EMBL/GenBank/DDBJ databases">
        <authorList>
            <person name="Tran Van P."/>
        </authorList>
    </citation>
    <scope>NUCLEOTIDE SEQUENCE</scope>
</reference>
<evidence type="ECO:0000256" key="7">
    <source>
        <dbReference type="SAM" id="Phobius"/>
    </source>
</evidence>
<evidence type="ECO:0000256" key="6">
    <source>
        <dbReference type="ARBA" id="ARBA00023136"/>
    </source>
</evidence>
<feature type="transmembrane region" description="Helical" evidence="7">
    <location>
        <begin position="166"/>
        <end position="186"/>
    </location>
</feature>
<dbReference type="InterPro" id="IPR002657">
    <property type="entry name" value="BilAc:Na_symport/Acr3"/>
</dbReference>
<evidence type="ECO:0000256" key="8">
    <source>
        <dbReference type="SAM" id="SignalP"/>
    </source>
</evidence>
<proteinExistence type="inferred from homology"/>
<organism evidence="9">
    <name type="scientific">Notodromas monacha</name>
    <dbReference type="NCBI Taxonomy" id="399045"/>
    <lineage>
        <taxon>Eukaryota</taxon>
        <taxon>Metazoa</taxon>
        <taxon>Ecdysozoa</taxon>
        <taxon>Arthropoda</taxon>
        <taxon>Crustacea</taxon>
        <taxon>Oligostraca</taxon>
        <taxon>Ostracoda</taxon>
        <taxon>Podocopa</taxon>
        <taxon>Podocopida</taxon>
        <taxon>Cypridocopina</taxon>
        <taxon>Cypridoidea</taxon>
        <taxon>Cyprididae</taxon>
        <taxon>Notodromas</taxon>
    </lineage>
</organism>
<comment type="subcellular location">
    <subcellularLocation>
        <location evidence="1">Membrane</location>
        <topology evidence="1">Multi-pass membrane protein</topology>
    </subcellularLocation>
</comment>
<dbReference type="InterPro" id="IPR038770">
    <property type="entry name" value="Na+/solute_symporter_sf"/>
</dbReference>
<evidence type="ECO:0000256" key="1">
    <source>
        <dbReference type="ARBA" id="ARBA00004141"/>
    </source>
</evidence>
<feature type="transmembrane region" description="Helical" evidence="7">
    <location>
        <begin position="340"/>
        <end position="358"/>
    </location>
</feature>
<keyword evidence="4" id="KW-0769">Symport</keyword>
<dbReference type="Pfam" id="PF01758">
    <property type="entry name" value="SBF"/>
    <property type="match status" value="1"/>
</dbReference>
<comment type="similarity">
    <text evidence="2">Belongs to the bile acid:sodium symporter (BASS) (TC 2.A.28) family.</text>
</comment>
<sequence>MTSCRGSVFFLSSISFLGLLFCVNFQPVNGTDFVVNTNCNETQFVEGEKEAAVSCSWEEISDDVHQGLVVCLTEICSSNQELLVISSIINESQGLVTNATGVAGNYSEVTFFVTARKLGFAELWMNFCVNCTRPCGEIKQSCEPTSVEGHFEREVIQVSVIRDEQIIDTVFTVSLVCLVVIAYINMGSTLDLSIVKANLKRPKGPAVGLFCQYIFMPLMSFGLGYVFLKEDTALRLALLVVGCSPGGGASNIWTVLLNGNVNLSVTMTFVSAIVSFASMPAWIYSLGPQISDEEHFKIPYGNVASSTLSFIIPTGIGLLVNRKWPKAGKWMRKILKPFGAFFILYAATFGVYANWYAVDLVTWQ</sequence>
<keyword evidence="6 7" id="KW-0472">Membrane</keyword>
<feature type="transmembrane region" description="Helical" evidence="7">
    <location>
        <begin position="303"/>
        <end position="320"/>
    </location>
</feature>
<dbReference type="InterPro" id="IPR004710">
    <property type="entry name" value="Bilac:Na_transpt"/>
</dbReference>
<dbReference type="EMBL" id="OA890768">
    <property type="protein sequence ID" value="CAD7284565.1"/>
    <property type="molecule type" value="Genomic_DNA"/>
</dbReference>
<feature type="transmembrane region" description="Helical" evidence="7">
    <location>
        <begin position="207"/>
        <end position="228"/>
    </location>
</feature>
<keyword evidence="5 7" id="KW-1133">Transmembrane helix</keyword>
<dbReference type="EMBL" id="CAJPEX010008731">
    <property type="protein sequence ID" value="CAG0924717.1"/>
    <property type="molecule type" value="Genomic_DNA"/>
</dbReference>
<name>A0A7R9GKG5_9CRUS</name>
<dbReference type="Gene3D" id="1.20.1530.20">
    <property type="match status" value="1"/>
</dbReference>
<dbReference type="AlphaFoldDB" id="A0A7R9GKG5"/>
<feature type="transmembrane region" description="Helical" evidence="7">
    <location>
        <begin position="234"/>
        <end position="256"/>
    </location>
</feature>
<evidence type="ECO:0000313" key="9">
    <source>
        <dbReference type="EMBL" id="CAD7284565.1"/>
    </source>
</evidence>
<evidence type="ECO:0000313" key="10">
    <source>
        <dbReference type="Proteomes" id="UP000678499"/>
    </source>
</evidence>
<protein>
    <submittedName>
        <fullName evidence="9">Uncharacterized protein</fullName>
    </submittedName>
</protein>
<accession>A0A7R9GKG5</accession>
<dbReference type="GO" id="GO:0016020">
    <property type="term" value="C:membrane"/>
    <property type="evidence" value="ECO:0007669"/>
    <property type="project" value="UniProtKB-SubCell"/>
</dbReference>
<feature type="chain" id="PRO_5036403336" evidence="8">
    <location>
        <begin position="31"/>
        <end position="364"/>
    </location>
</feature>
<dbReference type="GO" id="GO:0015293">
    <property type="term" value="F:symporter activity"/>
    <property type="evidence" value="ECO:0007669"/>
    <property type="project" value="UniProtKB-KW"/>
</dbReference>
<feature type="signal peptide" evidence="8">
    <location>
        <begin position="1"/>
        <end position="30"/>
    </location>
</feature>
<keyword evidence="8" id="KW-0732">Signal</keyword>
<feature type="non-terminal residue" evidence="9">
    <location>
        <position position="364"/>
    </location>
</feature>
<gene>
    <name evidence="9" type="ORF">NMOB1V02_LOCUS12170</name>
</gene>
<feature type="transmembrane region" description="Helical" evidence="7">
    <location>
        <begin position="263"/>
        <end position="283"/>
    </location>
</feature>
<evidence type="ECO:0000256" key="5">
    <source>
        <dbReference type="ARBA" id="ARBA00022989"/>
    </source>
</evidence>
<evidence type="ECO:0000256" key="4">
    <source>
        <dbReference type="ARBA" id="ARBA00022847"/>
    </source>
</evidence>
<keyword evidence="4" id="KW-0813">Transport</keyword>
<dbReference type="OrthoDB" id="203097at2759"/>
<evidence type="ECO:0000256" key="3">
    <source>
        <dbReference type="ARBA" id="ARBA00022692"/>
    </source>
</evidence>
<dbReference type="Proteomes" id="UP000678499">
    <property type="component" value="Unassembled WGS sequence"/>
</dbReference>
<keyword evidence="10" id="KW-1185">Reference proteome</keyword>
<keyword evidence="3 7" id="KW-0812">Transmembrane</keyword>
<evidence type="ECO:0000256" key="2">
    <source>
        <dbReference type="ARBA" id="ARBA00006528"/>
    </source>
</evidence>